<sequence>MSILPNQPLPGTNAGDSVGAQFGTAVRSSLTGTVGLSSRSTYNNLADEMYSRSQQPAGPMPIQFNPLTSAPADWRVRVSLAPGSKYFYNDPRNTLLSPLVKETGTGTSAVGNILGNLAGGWLGTNNRIGVVFPYTPTMQITHMANYTPQKLTHSNYAQYFYDSSEVQAINITAEFTVQNVNEGQYLLACLYFFRSVTKMFFGADQDPAAGNPPPLVYLNGYGQYYLPNVPCVVTQFSHTMPPDCDYMDIPEPAVTNTGYNPQTTNYRLNSTRLPTTSSISLMLQPVYSRLAQSTTFSLSQFAAGQLINQPSSATAFGRTTSGANGGFL</sequence>
<name>A0A6J5L6U5_9CAUD</name>
<evidence type="ECO:0000313" key="1">
    <source>
        <dbReference type="EMBL" id="CAB4129016.1"/>
    </source>
</evidence>
<organism evidence="1">
    <name type="scientific">uncultured Caudovirales phage</name>
    <dbReference type="NCBI Taxonomy" id="2100421"/>
    <lineage>
        <taxon>Viruses</taxon>
        <taxon>Duplodnaviria</taxon>
        <taxon>Heunggongvirae</taxon>
        <taxon>Uroviricota</taxon>
        <taxon>Caudoviricetes</taxon>
        <taxon>Peduoviridae</taxon>
        <taxon>Maltschvirus</taxon>
        <taxon>Maltschvirus maltsch</taxon>
    </lineage>
</organism>
<proteinExistence type="predicted"/>
<accession>A0A6J5L6U5</accession>
<protein>
    <submittedName>
        <fullName evidence="1">Uncharacterized protein</fullName>
    </submittedName>
</protein>
<reference evidence="1" key="1">
    <citation type="submission" date="2020-04" db="EMBL/GenBank/DDBJ databases">
        <authorList>
            <person name="Chiriac C."/>
            <person name="Salcher M."/>
            <person name="Ghai R."/>
            <person name="Kavagutti S V."/>
        </authorList>
    </citation>
    <scope>NUCLEOTIDE SEQUENCE</scope>
</reference>
<gene>
    <name evidence="1" type="ORF">UFOVP112_126</name>
</gene>
<dbReference type="EMBL" id="LR796233">
    <property type="protein sequence ID" value="CAB4129016.1"/>
    <property type="molecule type" value="Genomic_DNA"/>
</dbReference>